<gene>
    <name evidence="3" type="ORF">EYC98_17970</name>
</gene>
<keyword evidence="4" id="KW-1185">Reference proteome</keyword>
<dbReference type="InterPro" id="IPR002477">
    <property type="entry name" value="Peptidoglycan-bd-like"/>
</dbReference>
<dbReference type="InterPro" id="IPR036365">
    <property type="entry name" value="PGBD-like_sf"/>
</dbReference>
<dbReference type="Pfam" id="PF01471">
    <property type="entry name" value="PG_binding_1"/>
    <property type="match status" value="1"/>
</dbReference>
<evidence type="ECO:0000313" key="3">
    <source>
        <dbReference type="EMBL" id="MCX2982754.1"/>
    </source>
</evidence>
<dbReference type="Proteomes" id="UP001143362">
    <property type="component" value="Unassembled WGS sequence"/>
</dbReference>
<sequence length="362" mass="39667">MDETVDEVIESQTSQASSEPSKPQQQQPLFDQRLVADTQSQLNRLGYNVGAVDGLYGNGTRQAIVSFQQDQNLAVNGEPSSSLLSQMESSRPLQENVAENALAITSAPESTSGPEASTDNYSSEQKVVKDPQPAQKAASARVGVDFDIVGVKLGMTPDQVVSALKAHNELVRIEYTHHKNTSSSYHISGITPTPKLPEHLKMIFASVNGNAESIQIEFAEPPTSNVVRSVERQNKFDRSAMPSGSNLKAALENKYGTPILEKGSELTWNHFDRNANLQKQCLMSINNGAYYTIGALTKCGPVVLADLRRGGDGIVAFMKVKLFDPGDIDLQKSRTYEYRVQLQKERDQENLDRANQNSAPKL</sequence>
<evidence type="ECO:0000259" key="2">
    <source>
        <dbReference type="Pfam" id="PF01471"/>
    </source>
</evidence>
<protein>
    <submittedName>
        <fullName evidence="3">Peptidoglycan-binding protein</fullName>
    </submittedName>
</protein>
<name>A0ABT3TN01_9GAMM</name>
<dbReference type="InterPro" id="IPR036366">
    <property type="entry name" value="PGBDSf"/>
</dbReference>
<feature type="compositionally biased region" description="Low complexity" evidence="1">
    <location>
        <begin position="14"/>
        <end position="28"/>
    </location>
</feature>
<feature type="compositionally biased region" description="Polar residues" evidence="1">
    <location>
        <begin position="107"/>
        <end position="125"/>
    </location>
</feature>
<proteinExistence type="predicted"/>
<feature type="domain" description="Peptidoglycan binding-like" evidence="2">
    <location>
        <begin position="35"/>
        <end position="87"/>
    </location>
</feature>
<organism evidence="3 4">
    <name type="scientific">Candidatus Litorirhabdus singularis</name>
    <dbReference type="NCBI Taxonomy" id="2518993"/>
    <lineage>
        <taxon>Bacteria</taxon>
        <taxon>Pseudomonadati</taxon>
        <taxon>Pseudomonadota</taxon>
        <taxon>Gammaproteobacteria</taxon>
        <taxon>Cellvibrionales</taxon>
        <taxon>Halieaceae</taxon>
        <taxon>Candidatus Litorirhabdus</taxon>
    </lineage>
</organism>
<evidence type="ECO:0000313" key="4">
    <source>
        <dbReference type="Proteomes" id="UP001143362"/>
    </source>
</evidence>
<feature type="region of interest" description="Disordered" evidence="1">
    <location>
        <begin position="1"/>
        <end position="28"/>
    </location>
</feature>
<feature type="region of interest" description="Disordered" evidence="1">
    <location>
        <begin position="106"/>
        <end position="136"/>
    </location>
</feature>
<evidence type="ECO:0000256" key="1">
    <source>
        <dbReference type="SAM" id="MobiDB-lite"/>
    </source>
</evidence>
<accession>A0ABT3TN01</accession>
<dbReference type="Gene3D" id="1.10.101.10">
    <property type="entry name" value="PGBD-like superfamily/PGBD"/>
    <property type="match status" value="1"/>
</dbReference>
<comment type="caution">
    <text evidence="3">The sequence shown here is derived from an EMBL/GenBank/DDBJ whole genome shotgun (WGS) entry which is preliminary data.</text>
</comment>
<dbReference type="SUPFAM" id="SSF47090">
    <property type="entry name" value="PGBD-like"/>
    <property type="match status" value="1"/>
</dbReference>
<dbReference type="EMBL" id="SHNN01000004">
    <property type="protein sequence ID" value="MCX2982754.1"/>
    <property type="molecule type" value="Genomic_DNA"/>
</dbReference>
<reference evidence="3" key="1">
    <citation type="submission" date="2019-02" db="EMBL/GenBank/DDBJ databases">
        <authorList>
            <person name="Li S.-H."/>
        </authorList>
    </citation>
    <scope>NUCLEOTIDE SEQUENCE</scope>
    <source>
        <strain evidence="3">IMCC14734</strain>
    </source>
</reference>